<evidence type="ECO:0000256" key="4">
    <source>
        <dbReference type="ARBA" id="ARBA00022692"/>
    </source>
</evidence>
<keyword evidence="4 7" id="KW-0812">Transmembrane</keyword>
<reference evidence="10" key="1">
    <citation type="submission" date="2016-10" db="EMBL/GenBank/DDBJ databases">
        <authorList>
            <person name="Varghese N."/>
            <person name="Submissions S."/>
        </authorList>
    </citation>
    <scope>NUCLEOTIDE SEQUENCE [LARGE SCALE GENOMIC DNA]</scope>
    <source>
        <strain evidence="10">S9</strain>
    </source>
</reference>
<evidence type="ECO:0000256" key="7">
    <source>
        <dbReference type="SAM" id="Phobius"/>
    </source>
</evidence>
<feature type="domain" description="Polysaccharide chain length determinant N-terminal" evidence="8">
    <location>
        <begin position="5"/>
        <end position="57"/>
    </location>
</feature>
<dbReference type="RefSeq" id="WP_177174252.1">
    <property type="nucleotide sequence ID" value="NZ_FOGT01000006.1"/>
</dbReference>
<evidence type="ECO:0000256" key="2">
    <source>
        <dbReference type="ARBA" id="ARBA00006683"/>
    </source>
</evidence>
<organism evidence="9 10">
    <name type="scientific">Salipaludibacillus aurantiacus</name>
    <dbReference type="NCBI Taxonomy" id="1601833"/>
    <lineage>
        <taxon>Bacteria</taxon>
        <taxon>Bacillati</taxon>
        <taxon>Bacillota</taxon>
        <taxon>Bacilli</taxon>
        <taxon>Bacillales</taxon>
        <taxon>Bacillaceae</taxon>
    </lineage>
</organism>
<dbReference type="STRING" id="1601833.SAMN05518684_10617"/>
<feature type="transmembrane region" description="Helical" evidence="7">
    <location>
        <begin position="163"/>
        <end position="182"/>
    </location>
</feature>
<dbReference type="AlphaFoldDB" id="A0A1H9TPZ6"/>
<comment type="similarity">
    <text evidence="2">Belongs to the CpsC/CapA family.</text>
</comment>
<evidence type="ECO:0000256" key="1">
    <source>
        <dbReference type="ARBA" id="ARBA00004651"/>
    </source>
</evidence>
<keyword evidence="6 7" id="KW-0472">Membrane</keyword>
<dbReference type="Pfam" id="PF02706">
    <property type="entry name" value="Wzz"/>
    <property type="match status" value="1"/>
</dbReference>
<dbReference type="PANTHER" id="PTHR32309:SF31">
    <property type="entry name" value="CAPSULAR EXOPOLYSACCHARIDE FAMILY"/>
    <property type="match status" value="1"/>
</dbReference>
<name>A0A1H9TPZ6_9BACI</name>
<accession>A0A1H9TPZ6</accession>
<dbReference type="GO" id="GO:0005886">
    <property type="term" value="C:plasma membrane"/>
    <property type="evidence" value="ECO:0007669"/>
    <property type="project" value="UniProtKB-SubCell"/>
</dbReference>
<comment type="subcellular location">
    <subcellularLocation>
        <location evidence="1">Cell membrane</location>
        <topology evidence="1">Multi-pass membrane protein</topology>
    </subcellularLocation>
</comment>
<proteinExistence type="inferred from homology"/>
<dbReference type="EMBL" id="FOGT01000006">
    <property type="protein sequence ID" value="SER99266.1"/>
    <property type="molecule type" value="Genomic_DNA"/>
</dbReference>
<sequence>MGEKDIEIKKIVAALKTRFWIILLITAVAGSAGYVYSEHTKPAPIYDASSTVIIQEERFNMDTLKVLVTEPVVLDKVIFELKLEQTPQSLIHHFAAEDVNSSQVLRFTATDTTPENAVVLANTIASVFPEAVNETLGYENVEVLSEANLSEAKHPINTPSDRLFHGSILIGLISGIGMAFLLDSLDNRLKTERQVEALLEIQVLGTVPKAAPRLLTHKKEKRTSHLKRGETIGE</sequence>
<dbReference type="InterPro" id="IPR003856">
    <property type="entry name" value="LPS_length_determ_N"/>
</dbReference>
<dbReference type="Proteomes" id="UP000198571">
    <property type="component" value="Unassembled WGS sequence"/>
</dbReference>
<evidence type="ECO:0000256" key="3">
    <source>
        <dbReference type="ARBA" id="ARBA00022475"/>
    </source>
</evidence>
<evidence type="ECO:0000256" key="5">
    <source>
        <dbReference type="ARBA" id="ARBA00022989"/>
    </source>
</evidence>
<dbReference type="PANTHER" id="PTHR32309">
    <property type="entry name" value="TYROSINE-PROTEIN KINASE"/>
    <property type="match status" value="1"/>
</dbReference>
<evidence type="ECO:0000256" key="6">
    <source>
        <dbReference type="ARBA" id="ARBA00023136"/>
    </source>
</evidence>
<evidence type="ECO:0000313" key="10">
    <source>
        <dbReference type="Proteomes" id="UP000198571"/>
    </source>
</evidence>
<protein>
    <submittedName>
        <fullName evidence="9">Capsular polysaccharide biosynthesis protein</fullName>
    </submittedName>
</protein>
<dbReference type="InterPro" id="IPR050445">
    <property type="entry name" value="Bact_polysacc_biosynth/exp"/>
</dbReference>
<keyword evidence="10" id="KW-1185">Reference proteome</keyword>
<evidence type="ECO:0000259" key="8">
    <source>
        <dbReference type="Pfam" id="PF02706"/>
    </source>
</evidence>
<evidence type="ECO:0000313" key="9">
    <source>
        <dbReference type="EMBL" id="SER99266.1"/>
    </source>
</evidence>
<feature type="transmembrane region" description="Helical" evidence="7">
    <location>
        <begin position="19"/>
        <end position="37"/>
    </location>
</feature>
<keyword evidence="5 7" id="KW-1133">Transmembrane helix</keyword>
<gene>
    <name evidence="9" type="ORF">SAMN05518684_10617</name>
</gene>
<keyword evidence="3" id="KW-1003">Cell membrane</keyword>